<evidence type="ECO:0000256" key="3">
    <source>
        <dbReference type="ARBA" id="ARBA00022741"/>
    </source>
</evidence>
<evidence type="ECO:0000256" key="4">
    <source>
        <dbReference type="ARBA" id="ARBA00022840"/>
    </source>
</evidence>
<dbReference type="Gene3D" id="3.40.50.300">
    <property type="entry name" value="P-loop containing nucleotide triphosphate hydrolases"/>
    <property type="match status" value="1"/>
</dbReference>
<dbReference type="SMART" id="SM00382">
    <property type="entry name" value="AAA"/>
    <property type="match status" value="1"/>
</dbReference>
<evidence type="ECO:0000256" key="2">
    <source>
        <dbReference type="ARBA" id="ARBA00022448"/>
    </source>
</evidence>
<dbReference type="Proteomes" id="UP000519897">
    <property type="component" value="Unassembled WGS sequence"/>
</dbReference>
<dbReference type="PROSITE" id="PS50893">
    <property type="entry name" value="ABC_TRANSPORTER_2"/>
    <property type="match status" value="1"/>
</dbReference>
<feature type="region of interest" description="Disordered" evidence="5">
    <location>
        <begin position="1"/>
        <end position="22"/>
    </location>
</feature>
<feature type="compositionally biased region" description="Polar residues" evidence="5">
    <location>
        <begin position="1"/>
        <end position="12"/>
    </location>
</feature>
<dbReference type="InterPro" id="IPR050166">
    <property type="entry name" value="ABC_transporter_ATP-bind"/>
</dbReference>
<reference evidence="7 8" key="1">
    <citation type="submission" date="2020-08" db="EMBL/GenBank/DDBJ databases">
        <title>Genomic Encyclopedia of Type Strains, Phase IV (KMG-IV): sequencing the most valuable type-strain genomes for metagenomic binning, comparative biology and taxonomic classification.</title>
        <authorList>
            <person name="Goeker M."/>
        </authorList>
    </citation>
    <scope>NUCLEOTIDE SEQUENCE [LARGE SCALE GENOMIC DNA]</scope>
    <source>
        <strain evidence="7 8">DSM 29514</strain>
    </source>
</reference>
<name>A0A7W6LIF2_9HYPH</name>
<dbReference type="GO" id="GO:0016887">
    <property type="term" value="F:ATP hydrolysis activity"/>
    <property type="evidence" value="ECO:0007669"/>
    <property type="project" value="InterPro"/>
</dbReference>
<dbReference type="SUPFAM" id="SSF52540">
    <property type="entry name" value="P-loop containing nucleoside triphosphate hydrolases"/>
    <property type="match status" value="1"/>
</dbReference>
<sequence length="275" mass="29840">MIAMQSQSTASKKTVPDSEMSTLEPRIRISDVTLSYGALQIIGGISVDIAPGETISVIGPSGCGKTTLLRMLAGLARPTSGSVELDGAVLGGPDRSIAIVFQDYGKALLPWRTAAGNVSLALEARGCPAKERPAIIQDLLQKIGLGRHADKYPSEMSGGMQQRLQIARCLAQEPKVLLMDEPFGALDAMTRQALQDEVLGLVATTGATMVFVTHDLEEAIYLGDRIVCLQPNPGRIGRIVDVRLARPRDQLLTREDPEFLRLRRELYDLIKDDHQ</sequence>
<evidence type="ECO:0000259" key="6">
    <source>
        <dbReference type="PROSITE" id="PS50893"/>
    </source>
</evidence>
<keyword evidence="2" id="KW-0813">Transport</keyword>
<protein>
    <submittedName>
        <fullName evidence="7">NitT/TauT family transport system ATP-binding protein</fullName>
    </submittedName>
</protein>
<accession>A0A7W6LIF2</accession>
<evidence type="ECO:0000256" key="5">
    <source>
        <dbReference type="SAM" id="MobiDB-lite"/>
    </source>
</evidence>
<dbReference type="Pfam" id="PF00005">
    <property type="entry name" value="ABC_tran"/>
    <property type="match status" value="1"/>
</dbReference>
<dbReference type="InterPro" id="IPR003593">
    <property type="entry name" value="AAA+_ATPase"/>
</dbReference>
<dbReference type="PROSITE" id="PS00211">
    <property type="entry name" value="ABC_TRANSPORTER_1"/>
    <property type="match status" value="1"/>
</dbReference>
<gene>
    <name evidence="7" type="ORF">GGQ72_003478</name>
</gene>
<evidence type="ECO:0000313" key="7">
    <source>
        <dbReference type="EMBL" id="MBB4144916.1"/>
    </source>
</evidence>
<comment type="similarity">
    <text evidence="1">Belongs to the ABC transporter superfamily.</text>
</comment>
<dbReference type="GO" id="GO:0005524">
    <property type="term" value="F:ATP binding"/>
    <property type="evidence" value="ECO:0007669"/>
    <property type="project" value="UniProtKB-KW"/>
</dbReference>
<organism evidence="7 8">
    <name type="scientific">Rhizobium rhizoryzae</name>
    <dbReference type="NCBI Taxonomy" id="451876"/>
    <lineage>
        <taxon>Bacteria</taxon>
        <taxon>Pseudomonadati</taxon>
        <taxon>Pseudomonadota</taxon>
        <taxon>Alphaproteobacteria</taxon>
        <taxon>Hyphomicrobiales</taxon>
        <taxon>Rhizobiaceae</taxon>
        <taxon>Rhizobium/Agrobacterium group</taxon>
        <taxon>Rhizobium</taxon>
    </lineage>
</organism>
<dbReference type="PANTHER" id="PTHR42788:SF13">
    <property type="entry name" value="ALIPHATIC SULFONATES IMPORT ATP-BINDING PROTEIN SSUB"/>
    <property type="match status" value="1"/>
</dbReference>
<dbReference type="PANTHER" id="PTHR42788">
    <property type="entry name" value="TAURINE IMPORT ATP-BINDING PROTEIN-RELATED"/>
    <property type="match status" value="1"/>
</dbReference>
<dbReference type="AlphaFoldDB" id="A0A7W6LIF2"/>
<dbReference type="InterPro" id="IPR027417">
    <property type="entry name" value="P-loop_NTPase"/>
</dbReference>
<evidence type="ECO:0000313" key="8">
    <source>
        <dbReference type="Proteomes" id="UP000519897"/>
    </source>
</evidence>
<feature type="domain" description="ABC transporter" evidence="6">
    <location>
        <begin position="27"/>
        <end position="256"/>
    </location>
</feature>
<keyword evidence="8" id="KW-1185">Reference proteome</keyword>
<evidence type="ECO:0000256" key="1">
    <source>
        <dbReference type="ARBA" id="ARBA00005417"/>
    </source>
</evidence>
<dbReference type="InterPro" id="IPR003439">
    <property type="entry name" value="ABC_transporter-like_ATP-bd"/>
</dbReference>
<keyword evidence="4 7" id="KW-0067">ATP-binding</keyword>
<dbReference type="InterPro" id="IPR017871">
    <property type="entry name" value="ABC_transporter-like_CS"/>
</dbReference>
<proteinExistence type="inferred from homology"/>
<comment type="caution">
    <text evidence="7">The sequence shown here is derived from an EMBL/GenBank/DDBJ whole genome shotgun (WGS) entry which is preliminary data.</text>
</comment>
<dbReference type="EMBL" id="JACIEC010000005">
    <property type="protein sequence ID" value="MBB4144916.1"/>
    <property type="molecule type" value="Genomic_DNA"/>
</dbReference>
<dbReference type="CDD" id="cd03293">
    <property type="entry name" value="ABC_NrtD_SsuB_transporters"/>
    <property type="match status" value="1"/>
</dbReference>
<keyword evidence="3" id="KW-0547">Nucleotide-binding</keyword>